<accession>A0ABV7JPD8</accession>
<sequence length="320" mass="35974">MIRILYSIMVVCLLASCQEKELADVDLNTFVYMPQANQLSRKVLAANVTSDTSYYGASVNGFAPPKSDVNVAFSVDEALVDDYNDQNGVSFRLLPEASYTMADRATISKGRNTTEALSLVVDVSQLEPFAQYLLPITVSPLDGSYGQADENSTAYFLFDLIPNVEDYTRYDNTQWAVMDFSSHDPWEGGPDGNVHSLLNENGDNYWITQFGVPGPHWVVVDMKERKEVHGVTYMNRKYYPWHPEPQGFPKGISLELSDDGENWEQVLVVEDIPFPVGEVKDVWVSHFSQAFASGRYFRFTATDVHTIYSGEFNLACLSLF</sequence>
<dbReference type="PROSITE" id="PS51257">
    <property type="entry name" value="PROKAR_LIPOPROTEIN"/>
    <property type="match status" value="1"/>
</dbReference>
<dbReference type="SUPFAM" id="SSF49785">
    <property type="entry name" value="Galactose-binding domain-like"/>
    <property type="match status" value="1"/>
</dbReference>
<evidence type="ECO:0000313" key="3">
    <source>
        <dbReference type="Proteomes" id="UP001595526"/>
    </source>
</evidence>
<comment type="caution">
    <text evidence="2">The sequence shown here is derived from an EMBL/GenBank/DDBJ whole genome shotgun (WGS) entry which is preliminary data.</text>
</comment>
<evidence type="ECO:0000259" key="1">
    <source>
        <dbReference type="PROSITE" id="PS50022"/>
    </source>
</evidence>
<dbReference type="EMBL" id="JBHRTA010000061">
    <property type="protein sequence ID" value="MFC3199869.1"/>
    <property type="molecule type" value="Genomic_DNA"/>
</dbReference>
<proteinExistence type="predicted"/>
<dbReference type="InterPro" id="IPR013728">
    <property type="entry name" value="BT_3987-like_N"/>
</dbReference>
<reference evidence="3" key="1">
    <citation type="journal article" date="2019" name="Int. J. Syst. Evol. Microbiol.">
        <title>The Global Catalogue of Microorganisms (GCM) 10K type strain sequencing project: providing services to taxonomists for standard genome sequencing and annotation.</title>
        <authorList>
            <consortium name="The Broad Institute Genomics Platform"/>
            <consortium name="The Broad Institute Genome Sequencing Center for Infectious Disease"/>
            <person name="Wu L."/>
            <person name="Ma J."/>
        </authorList>
    </citation>
    <scope>NUCLEOTIDE SEQUENCE [LARGE SCALE GENOMIC DNA]</scope>
    <source>
        <strain evidence="3">KCTC 52416</strain>
    </source>
</reference>
<dbReference type="Proteomes" id="UP001595526">
    <property type="component" value="Unassembled WGS sequence"/>
</dbReference>
<dbReference type="Gene3D" id="2.60.40.1740">
    <property type="entry name" value="hypothetical protein (bacova_03559)"/>
    <property type="match status" value="1"/>
</dbReference>
<gene>
    <name evidence="2" type="ORF">ACFOET_19780</name>
</gene>
<keyword evidence="3" id="KW-1185">Reference proteome</keyword>
<dbReference type="Pfam" id="PF00754">
    <property type="entry name" value="F5_F8_type_C"/>
    <property type="match status" value="1"/>
</dbReference>
<protein>
    <submittedName>
        <fullName evidence="2">BT_3987 domain-containing protein</fullName>
    </submittedName>
</protein>
<name>A0ABV7JPD8_9SPHI</name>
<feature type="domain" description="F5/8 type C" evidence="1">
    <location>
        <begin position="163"/>
        <end position="320"/>
    </location>
</feature>
<dbReference type="InterPro" id="IPR000421">
    <property type="entry name" value="FA58C"/>
</dbReference>
<dbReference type="InterPro" id="IPR008979">
    <property type="entry name" value="Galactose-bd-like_sf"/>
</dbReference>
<evidence type="ECO:0000313" key="2">
    <source>
        <dbReference type="EMBL" id="MFC3199869.1"/>
    </source>
</evidence>
<dbReference type="Pfam" id="PF08522">
    <property type="entry name" value="BT_3987-like_N"/>
    <property type="match status" value="1"/>
</dbReference>
<dbReference type="PROSITE" id="PS50022">
    <property type="entry name" value="FA58C_3"/>
    <property type="match status" value="1"/>
</dbReference>
<dbReference type="Gene3D" id="2.60.120.260">
    <property type="entry name" value="Galactose-binding domain-like"/>
    <property type="match status" value="1"/>
</dbReference>
<dbReference type="RefSeq" id="WP_379025910.1">
    <property type="nucleotide sequence ID" value="NZ_JBHRTA010000061.1"/>
</dbReference>
<organism evidence="2 3">
    <name type="scientific">Parapedobacter deserti</name>
    <dbReference type="NCBI Taxonomy" id="1912957"/>
    <lineage>
        <taxon>Bacteria</taxon>
        <taxon>Pseudomonadati</taxon>
        <taxon>Bacteroidota</taxon>
        <taxon>Sphingobacteriia</taxon>
        <taxon>Sphingobacteriales</taxon>
        <taxon>Sphingobacteriaceae</taxon>
        <taxon>Parapedobacter</taxon>
    </lineage>
</organism>